<dbReference type="EMBL" id="FTNT01000008">
    <property type="protein sequence ID" value="SIS11912.1"/>
    <property type="molecule type" value="Genomic_DNA"/>
</dbReference>
<evidence type="ECO:0000313" key="2">
    <source>
        <dbReference type="Proteomes" id="UP000186218"/>
    </source>
</evidence>
<dbReference type="RefSeq" id="WP_076480740.1">
    <property type="nucleotide sequence ID" value="NZ_FTNT01000008.1"/>
</dbReference>
<dbReference type="AlphaFoldDB" id="A0A1N7GH94"/>
<accession>A0A1N7GH94</accession>
<dbReference type="STRING" id="1344003.SAMN05445060_2781"/>
<dbReference type="Proteomes" id="UP000186218">
    <property type="component" value="Unassembled WGS sequence"/>
</dbReference>
<gene>
    <name evidence="1" type="ORF">SAMN05445060_2781</name>
</gene>
<protein>
    <submittedName>
        <fullName evidence="1">Uncharacterized protein</fullName>
    </submittedName>
</protein>
<dbReference type="OrthoDB" id="4474114at2"/>
<reference evidence="1 2" key="1">
    <citation type="submission" date="2017-01" db="EMBL/GenBank/DDBJ databases">
        <authorList>
            <person name="Mah S.A."/>
            <person name="Swanson W.J."/>
            <person name="Moy G.W."/>
            <person name="Vacquier V.D."/>
        </authorList>
    </citation>
    <scope>NUCLEOTIDE SEQUENCE [LARGE SCALE GENOMIC DNA]</scope>
    <source>
        <strain evidence="1 2">CPCC 203464</strain>
    </source>
</reference>
<evidence type="ECO:0000313" key="1">
    <source>
        <dbReference type="EMBL" id="SIS11912.1"/>
    </source>
</evidence>
<name>A0A1N7GH94_9NOCA</name>
<sequence>MDRHYKKGDLVLTHVDTKPEMYITLEVSRHDGDGSHETPILVNHSQTVVFDKGIYGPNLARHCGFALARYGVYRGNQVRKILAAVDSELKLGTPWLTPGRWTQGM</sequence>
<organism evidence="1 2">
    <name type="scientific">Williamsia sterculiae</name>
    <dbReference type="NCBI Taxonomy" id="1344003"/>
    <lineage>
        <taxon>Bacteria</taxon>
        <taxon>Bacillati</taxon>
        <taxon>Actinomycetota</taxon>
        <taxon>Actinomycetes</taxon>
        <taxon>Mycobacteriales</taxon>
        <taxon>Nocardiaceae</taxon>
        <taxon>Williamsia</taxon>
    </lineage>
</organism>
<proteinExistence type="predicted"/>
<keyword evidence="2" id="KW-1185">Reference proteome</keyword>